<keyword evidence="3" id="KW-1185">Reference proteome</keyword>
<protein>
    <submittedName>
        <fullName evidence="2">Uncharacterized protein</fullName>
    </submittedName>
</protein>
<organism evidence="2 3">
    <name type="scientific">Rhododendron griersonianum</name>
    <dbReference type="NCBI Taxonomy" id="479676"/>
    <lineage>
        <taxon>Eukaryota</taxon>
        <taxon>Viridiplantae</taxon>
        <taxon>Streptophyta</taxon>
        <taxon>Embryophyta</taxon>
        <taxon>Tracheophyta</taxon>
        <taxon>Spermatophyta</taxon>
        <taxon>Magnoliopsida</taxon>
        <taxon>eudicotyledons</taxon>
        <taxon>Gunneridae</taxon>
        <taxon>Pentapetalae</taxon>
        <taxon>asterids</taxon>
        <taxon>Ericales</taxon>
        <taxon>Ericaceae</taxon>
        <taxon>Ericoideae</taxon>
        <taxon>Rhodoreae</taxon>
        <taxon>Rhododendron</taxon>
    </lineage>
</organism>
<accession>A0AAV6LR85</accession>
<evidence type="ECO:0000256" key="1">
    <source>
        <dbReference type="SAM" id="MobiDB-lite"/>
    </source>
</evidence>
<reference evidence="2" key="1">
    <citation type="submission" date="2020-08" db="EMBL/GenBank/DDBJ databases">
        <title>Plant Genome Project.</title>
        <authorList>
            <person name="Zhang R.-G."/>
        </authorList>
    </citation>
    <scope>NUCLEOTIDE SEQUENCE</scope>
    <source>
        <strain evidence="2">WSP0</strain>
        <tissue evidence="2">Leaf</tissue>
    </source>
</reference>
<sequence>MGGRAGRGGGEEKRRRPPPPPGQTKLGMLGDSLEETAVGPRNLQTKRITAIWRDRLEDLSPLSTVRPSIRKRKAKANLKVHCDNVKPDIVKVGGHGDKAWQHPTQRKRFFVRGIGIDGALGFLCSWDRR</sequence>
<evidence type="ECO:0000313" key="2">
    <source>
        <dbReference type="EMBL" id="KAG5566292.1"/>
    </source>
</evidence>
<dbReference type="Proteomes" id="UP000823749">
    <property type="component" value="Chromosome 1"/>
</dbReference>
<dbReference type="AlphaFoldDB" id="A0AAV6LR85"/>
<gene>
    <name evidence="2" type="ORF">RHGRI_002031</name>
</gene>
<comment type="caution">
    <text evidence="2">The sequence shown here is derived from an EMBL/GenBank/DDBJ whole genome shotgun (WGS) entry which is preliminary data.</text>
</comment>
<proteinExistence type="predicted"/>
<feature type="region of interest" description="Disordered" evidence="1">
    <location>
        <begin position="1"/>
        <end position="29"/>
    </location>
</feature>
<evidence type="ECO:0000313" key="3">
    <source>
        <dbReference type="Proteomes" id="UP000823749"/>
    </source>
</evidence>
<name>A0AAV6LR85_9ERIC</name>
<dbReference type="EMBL" id="JACTNZ010000001">
    <property type="protein sequence ID" value="KAG5566292.1"/>
    <property type="molecule type" value="Genomic_DNA"/>
</dbReference>